<proteinExistence type="predicted"/>
<evidence type="ECO:0000313" key="2">
    <source>
        <dbReference type="Proteomes" id="UP000694846"/>
    </source>
</evidence>
<organism evidence="2 3">
    <name type="scientific">Sipha flava</name>
    <name type="common">yellow sugarcane aphid</name>
    <dbReference type="NCBI Taxonomy" id="143950"/>
    <lineage>
        <taxon>Eukaryota</taxon>
        <taxon>Metazoa</taxon>
        <taxon>Ecdysozoa</taxon>
        <taxon>Arthropoda</taxon>
        <taxon>Hexapoda</taxon>
        <taxon>Insecta</taxon>
        <taxon>Pterygota</taxon>
        <taxon>Neoptera</taxon>
        <taxon>Paraneoptera</taxon>
        <taxon>Hemiptera</taxon>
        <taxon>Sternorrhyncha</taxon>
        <taxon>Aphidomorpha</taxon>
        <taxon>Aphidoidea</taxon>
        <taxon>Aphididae</taxon>
        <taxon>Sipha</taxon>
    </lineage>
</organism>
<accession>A0A8B8F5K1</accession>
<evidence type="ECO:0000259" key="1">
    <source>
        <dbReference type="Pfam" id="PF13358"/>
    </source>
</evidence>
<dbReference type="GO" id="GO:0003676">
    <property type="term" value="F:nucleic acid binding"/>
    <property type="evidence" value="ECO:0007669"/>
    <property type="project" value="InterPro"/>
</dbReference>
<dbReference type="InterPro" id="IPR036397">
    <property type="entry name" value="RNaseH_sf"/>
</dbReference>
<dbReference type="PANTHER" id="PTHR33939">
    <property type="entry name" value="PROTEIN CBG22215"/>
    <property type="match status" value="1"/>
</dbReference>
<dbReference type="InterPro" id="IPR038717">
    <property type="entry name" value="Tc1-like_DDE_dom"/>
</dbReference>
<keyword evidence="2" id="KW-1185">Reference proteome</keyword>
<feature type="domain" description="Tc1-like transposase DDE" evidence="1">
    <location>
        <begin position="248"/>
        <end position="411"/>
    </location>
</feature>
<reference evidence="3" key="1">
    <citation type="submission" date="2025-08" db="UniProtKB">
        <authorList>
            <consortium name="RefSeq"/>
        </authorList>
    </citation>
    <scope>IDENTIFICATION</scope>
    <source>
        <tissue evidence="3">Whole body</tissue>
    </source>
</reference>
<dbReference type="RefSeq" id="XP_025406089.1">
    <property type="nucleotide sequence ID" value="XM_025550304.1"/>
</dbReference>
<dbReference type="AlphaFoldDB" id="A0A8B8F5K1"/>
<evidence type="ECO:0000313" key="3">
    <source>
        <dbReference type="RefSeq" id="XP_025406089.1"/>
    </source>
</evidence>
<protein>
    <submittedName>
        <fullName evidence="3">Uncharacterized protein LOC112680267</fullName>
    </submittedName>
</protein>
<dbReference type="PANTHER" id="PTHR33939:SF1">
    <property type="entry name" value="DUF4371 DOMAIN-CONTAINING PROTEIN"/>
    <property type="match status" value="1"/>
</dbReference>
<name>A0A8B8F5K1_9HEMI</name>
<gene>
    <name evidence="3" type="primary">LOC112680267</name>
</gene>
<dbReference type="Proteomes" id="UP000694846">
    <property type="component" value="Unplaced"/>
</dbReference>
<sequence>MGDNTEIITGDIPELEGCMPLQPEEVTTISPTTKNKTGKCVSSSQKIMIVNIYKDIISKTPGIKYLDIINRIRELTGLGRDTVKNTISQYKTTKTVSSPNRKRAKASLFDKIDDLDRTGLRRTIHSVWLKRELPTIDRILFDVNADPSLPNFKRTSLYRVIKKLDFVFAKRTRCSVLTEREDLIVWRRKYLYDIRKYRQEGRTIYYLDETWLNAGDCVDRVWKDNTVLSKHDAFNKGLTTGAKNPSGKGKRLIILHIGSENGFLPGGLLCFISKKNTGDYHDEMNGDNFKQWFENILPLLDPNSIIVMDNAPYHLVELEKYPNTSWKKAAIFEWLSSKYVDRERPLSSLLKSELLAISNKMRPDSKSYVIDNLAKDNGHTVLRLPPYHCEFNPIELAWAMVKGYVKQNNTTFQIDDVRQLVNTAIERVTPQNWKNFIKHVIEEECKIWKVDDIMDDMIDSLEPCIMTLTGETTSSNSSE</sequence>
<dbReference type="Gene3D" id="3.30.420.10">
    <property type="entry name" value="Ribonuclease H-like superfamily/Ribonuclease H"/>
    <property type="match status" value="1"/>
</dbReference>
<dbReference type="OrthoDB" id="6594114at2759"/>
<dbReference type="Pfam" id="PF13358">
    <property type="entry name" value="DDE_3"/>
    <property type="match status" value="1"/>
</dbReference>
<dbReference type="GeneID" id="112680267"/>